<protein>
    <submittedName>
        <fullName evidence="2">Uncharacterized protein</fullName>
    </submittedName>
</protein>
<feature type="transmembrane region" description="Helical" evidence="1">
    <location>
        <begin position="33"/>
        <end position="53"/>
    </location>
</feature>
<evidence type="ECO:0000313" key="3">
    <source>
        <dbReference type="Proteomes" id="UP000825935"/>
    </source>
</evidence>
<comment type="caution">
    <text evidence="2">The sequence shown here is derived from an EMBL/GenBank/DDBJ whole genome shotgun (WGS) entry which is preliminary data.</text>
</comment>
<keyword evidence="1" id="KW-1133">Transmembrane helix</keyword>
<accession>A0A8T2TRZ8</accession>
<proteinExistence type="predicted"/>
<dbReference type="AlphaFoldDB" id="A0A8T2TRZ8"/>
<gene>
    <name evidence="2" type="ORF">KP509_12G094600</name>
</gene>
<feature type="transmembrane region" description="Helical" evidence="1">
    <location>
        <begin position="59"/>
        <end position="78"/>
    </location>
</feature>
<keyword evidence="1" id="KW-0812">Transmembrane</keyword>
<reference evidence="2" key="1">
    <citation type="submission" date="2021-08" db="EMBL/GenBank/DDBJ databases">
        <title>WGS assembly of Ceratopteris richardii.</title>
        <authorList>
            <person name="Marchant D.B."/>
            <person name="Chen G."/>
            <person name="Jenkins J."/>
            <person name="Shu S."/>
            <person name="Leebens-Mack J."/>
            <person name="Grimwood J."/>
            <person name="Schmutz J."/>
            <person name="Soltis P."/>
            <person name="Soltis D."/>
            <person name="Chen Z.-H."/>
        </authorList>
    </citation>
    <scope>NUCLEOTIDE SEQUENCE</scope>
    <source>
        <strain evidence="2">Whitten #5841</strain>
        <tissue evidence="2">Leaf</tissue>
    </source>
</reference>
<dbReference type="Proteomes" id="UP000825935">
    <property type="component" value="Chromosome 12"/>
</dbReference>
<keyword evidence="1" id="KW-0472">Membrane</keyword>
<keyword evidence="3" id="KW-1185">Reference proteome</keyword>
<organism evidence="2 3">
    <name type="scientific">Ceratopteris richardii</name>
    <name type="common">Triangle waterfern</name>
    <dbReference type="NCBI Taxonomy" id="49495"/>
    <lineage>
        <taxon>Eukaryota</taxon>
        <taxon>Viridiplantae</taxon>
        <taxon>Streptophyta</taxon>
        <taxon>Embryophyta</taxon>
        <taxon>Tracheophyta</taxon>
        <taxon>Polypodiopsida</taxon>
        <taxon>Polypodiidae</taxon>
        <taxon>Polypodiales</taxon>
        <taxon>Pteridineae</taxon>
        <taxon>Pteridaceae</taxon>
        <taxon>Parkerioideae</taxon>
        <taxon>Ceratopteris</taxon>
    </lineage>
</organism>
<evidence type="ECO:0000313" key="2">
    <source>
        <dbReference type="EMBL" id="KAH7424194.1"/>
    </source>
</evidence>
<evidence type="ECO:0000256" key="1">
    <source>
        <dbReference type="SAM" id="Phobius"/>
    </source>
</evidence>
<sequence length="108" mass="12416">MRPLHTWGEFDVDLGSLKGVTEKLFGQYQQQKGVFLCVVFFVICSVLLVAARGNQLGCYISLWCNSILTLPFHLNVLCDQQREGRFQESFWLCHYKDRGQSYCSCALL</sequence>
<name>A0A8T2TRZ8_CERRI</name>
<dbReference type="EMBL" id="CM035417">
    <property type="protein sequence ID" value="KAH7424194.1"/>
    <property type="molecule type" value="Genomic_DNA"/>
</dbReference>